<gene>
    <name evidence="2" type="ORF">U729_119</name>
</gene>
<keyword evidence="3" id="KW-1185">Reference proteome</keyword>
<feature type="transmembrane region" description="Helical" evidence="1">
    <location>
        <begin position="66"/>
        <end position="87"/>
    </location>
</feature>
<feature type="transmembrane region" description="Helical" evidence="1">
    <location>
        <begin position="42"/>
        <end position="60"/>
    </location>
</feature>
<sequence>MKKCIYCNREISLKYLLKQEKLDKIKCPYCTKEIKATKISKLLFISLLVLVITLMVIFPLKLYLKLLFISIWIVVCEFILKAIIYVYE</sequence>
<evidence type="ECO:0000313" key="2">
    <source>
        <dbReference type="EMBL" id="AIY84492.1"/>
    </source>
</evidence>
<evidence type="ECO:0000256" key="1">
    <source>
        <dbReference type="SAM" id="Phobius"/>
    </source>
</evidence>
<dbReference type="STRING" id="1561.NPD11_2861"/>
<dbReference type="HOGENOM" id="CLU_2463560_0_0_9"/>
<dbReference type="OrthoDB" id="9976275at2"/>
<reference evidence="2 3" key="1">
    <citation type="journal article" date="2015" name="Infect. Genet. Evol.">
        <title>Genomic sequences of six botulinum neurotoxin-producing strains representing three clostridial species illustrate the mobility and diversity of botulinum neurotoxin genes.</title>
        <authorList>
            <person name="Smith T.J."/>
            <person name="Hill K.K."/>
            <person name="Xie G."/>
            <person name="Foley B.T."/>
            <person name="Williamson C.H."/>
            <person name="Foster J.T."/>
            <person name="Johnson S.L."/>
            <person name="Chertkov O."/>
            <person name="Teshima H."/>
            <person name="Gibbons H.S."/>
            <person name="Johnsky L.A."/>
            <person name="Karavis M.A."/>
            <person name="Smith L.A."/>
        </authorList>
    </citation>
    <scope>NUCLEOTIDE SEQUENCE [LARGE SCALE GENOMIC DNA]</scope>
    <source>
        <strain evidence="2">Sullivan</strain>
    </source>
</reference>
<dbReference type="Proteomes" id="UP000030635">
    <property type="component" value="Chromosome"/>
</dbReference>
<keyword evidence="1" id="KW-0812">Transmembrane</keyword>
<organism evidence="2 3">
    <name type="scientific">Clostridium baratii str. Sullivan</name>
    <dbReference type="NCBI Taxonomy" id="1415775"/>
    <lineage>
        <taxon>Bacteria</taxon>
        <taxon>Bacillati</taxon>
        <taxon>Bacillota</taxon>
        <taxon>Clostridia</taxon>
        <taxon>Eubacteriales</taxon>
        <taxon>Clostridiaceae</taxon>
        <taxon>Clostridium</taxon>
    </lineage>
</organism>
<name>A0A0A7FY02_9CLOT</name>
<dbReference type="EMBL" id="CP006905">
    <property type="protein sequence ID" value="AIY84492.1"/>
    <property type="molecule type" value="Genomic_DNA"/>
</dbReference>
<dbReference type="KEGG" id="cbv:U729_119"/>
<evidence type="ECO:0008006" key="4">
    <source>
        <dbReference type="Google" id="ProtNLM"/>
    </source>
</evidence>
<dbReference type="eggNOG" id="ENOG5032MSI">
    <property type="taxonomic scope" value="Bacteria"/>
</dbReference>
<dbReference type="RefSeq" id="WP_039310747.1">
    <property type="nucleotide sequence ID" value="NZ_CP006905.1"/>
</dbReference>
<proteinExistence type="predicted"/>
<keyword evidence="1" id="KW-1133">Transmembrane helix</keyword>
<dbReference type="AlphaFoldDB" id="A0A0A7FY02"/>
<keyword evidence="1" id="KW-0472">Membrane</keyword>
<evidence type="ECO:0000313" key="3">
    <source>
        <dbReference type="Proteomes" id="UP000030635"/>
    </source>
</evidence>
<protein>
    <recommendedName>
        <fullName evidence="4">Cxxc_20_cxxc protein</fullName>
    </recommendedName>
</protein>
<accession>A0A0A7FY02</accession>